<accession>A0ABP6QUB1</accession>
<protein>
    <recommendedName>
        <fullName evidence="4">DUF3618 domain-containing protein</fullName>
    </recommendedName>
</protein>
<proteinExistence type="predicted"/>
<keyword evidence="1" id="KW-0812">Transmembrane</keyword>
<dbReference type="RefSeq" id="WP_344839979.1">
    <property type="nucleotide sequence ID" value="NZ_BAAAUV010000055.1"/>
</dbReference>
<dbReference type="Pfam" id="PF12277">
    <property type="entry name" value="DUF3618"/>
    <property type="match status" value="1"/>
</dbReference>
<dbReference type="EMBL" id="BAAAUV010000055">
    <property type="protein sequence ID" value="GAA3242986.1"/>
    <property type="molecule type" value="Genomic_DNA"/>
</dbReference>
<dbReference type="InterPro" id="IPR022062">
    <property type="entry name" value="DUF3618"/>
</dbReference>
<name>A0ABP6QUB1_9ACTN</name>
<keyword evidence="1" id="KW-1133">Transmembrane helix</keyword>
<evidence type="ECO:0008006" key="4">
    <source>
        <dbReference type="Google" id="ProtNLM"/>
    </source>
</evidence>
<gene>
    <name evidence="2" type="ORF">GCM10010468_80890</name>
</gene>
<evidence type="ECO:0000256" key="1">
    <source>
        <dbReference type="SAM" id="Phobius"/>
    </source>
</evidence>
<keyword evidence="1" id="KW-0472">Membrane</keyword>
<reference evidence="3" key="1">
    <citation type="journal article" date="2019" name="Int. J. Syst. Evol. Microbiol.">
        <title>The Global Catalogue of Microorganisms (GCM) 10K type strain sequencing project: providing services to taxonomists for standard genome sequencing and annotation.</title>
        <authorList>
            <consortium name="The Broad Institute Genomics Platform"/>
            <consortium name="The Broad Institute Genome Sequencing Center for Infectious Disease"/>
            <person name="Wu L."/>
            <person name="Ma J."/>
        </authorList>
    </citation>
    <scope>NUCLEOTIDE SEQUENCE [LARGE SCALE GENOMIC DNA]</scope>
    <source>
        <strain evidence="3">JCM 9377</strain>
    </source>
</reference>
<keyword evidence="3" id="KW-1185">Reference proteome</keyword>
<organism evidence="2 3">
    <name type="scientific">Actinocorallia longicatena</name>
    <dbReference type="NCBI Taxonomy" id="111803"/>
    <lineage>
        <taxon>Bacteria</taxon>
        <taxon>Bacillati</taxon>
        <taxon>Actinomycetota</taxon>
        <taxon>Actinomycetes</taxon>
        <taxon>Streptosporangiales</taxon>
        <taxon>Thermomonosporaceae</taxon>
        <taxon>Actinocorallia</taxon>
    </lineage>
</organism>
<comment type="caution">
    <text evidence="2">The sequence shown here is derived from an EMBL/GenBank/DDBJ whole genome shotgun (WGS) entry which is preliminary data.</text>
</comment>
<sequence>MGDRDPDEVEQEIERTREELARTIDALHDRVSPSNVVHRTGDRVREEINKVAVTLGSIIAPGKDGESPLTDEQRKRALVIGGVLLGGTVLLMIGSRRRKRRTAKELVLAWGPQD</sequence>
<evidence type="ECO:0000313" key="2">
    <source>
        <dbReference type="EMBL" id="GAA3242986.1"/>
    </source>
</evidence>
<dbReference type="Proteomes" id="UP001501237">
    <property type="component" value="Unassembled WGS sequence"/>
</dbReference>
<evidence type="ECO:0000313" key="3">
    <source>
        <dbReference type="Proteomes" id="UP001501237"/>
    </source>
</evidence>
<feature type="transmembrane region" description="Helical" evidence="1">
    <location>
        <begin position="77"/>
        <end position="94"/>
    </location>
</feature>